<dbReference type="EMBL" id="EQ973914">
    <property type="protein sequence ID" value="EEF39049.1"/>
    <property type="molecule type" value="Genomic_DNA"/>
</dbReference>
<dbReference type="STRING" id="3988.B9SBG4"/>
<name>B9SBG4_RICCO</name>
<keyword evidence="3" id="KW-1185">Reference proteome</keyword>
<dbReference type="Proteomes" id="UP000008311">
    <property type="component" value="Unassembled WGS sequence"/>
</dbReference>
<dbReference type="PANTHER" id="PTHR33566:SF9">
    <property type="entry name" value="DEFECTIVE IN MERISTEM SILENCING PROTEIN"/>
    <property type="match status" value="1"/>
</dbReference>
<dbReference type="PANTHER" id="PTHR33566">
    <property type="entry name" value="EN/SPM-LIKE TRANSPOSON-RELATED"/>
    <property type="match status" value="1"/>
</dbReference>
<dbReference type="InParanoid" id="B9SBG4"/>
<protein>
    <submittedName>
        <fullName evidence="2">Uncharacterized protein</fullName>
    </submittedName>
</protein>
<reference evidence="3" key="1">
    <citation type="journal article" date="2010" name="Nat. Biotechnol.">
        <title>Draft genome sequence of the oilseed species Ricinus communis.</title>
        <authorList>
            <person name="Chan A.P."/>
            <person name="Crabtree J."/>
            <person name="Zhao Q."/>
            <person name="Lorenzi H."/>
            <person name="Orvis J."/>
            <person name="Puiu D."/>
            <person name="Melake-Berhan A."/>
            <person name="Jones K.M."/>
            <person name="Redman J."/>
            <person name="Chen G."/>
            <person name="Cahoon E.B."/>
            <person name="Gedil M."/>
            <person name="Stanke M."/>
            <person name="Haas B.J."/>
            <person name="Wortman J.R."/>
            <person name="Fraser-Liggett C.M."/>
            <person name="Ravel J."/>
            <person name="Rabinowicz P.D."/>
        </authorList>
    </citation>
    <scope>NUCLEOTIDE SEQUENCE [LARGE SCALE GENOMIC DNA]</scope>
    <source>
        <strain evidence="3">cv. Hale</strain>
    </source>
</reference>
<dbReference type="AlphaFoldDB" id="B9SBG4"/>
<evidence type="ECO:0000313" key="3">
    <source>
        <dbReference type="Proteomes" id="UP000008311"/>
    </source>
</evidence>
<accession>B9SBG4</accession>
<keyword evidence="1" id="KW-0812">Transmembrane</keyword>
<feature type="transmembrane region" description="Helical" evidence="1">
    <location>
        <begin position="7"/>
        <end position="26"/>
    </location>
</feature>
<proteinExistence type="predicted"/>
<sequence>MLYRNDSGANFLVAILLIIFVILGKYRSTNALKAVTTKNGAFHSEEETADEILKQEITAAAIVYQLKTRHAVQASSLPLTKDVLGKVATLASVDGDNLNWFLSEYLGLETMLAIVCRTVEGVKLLEKYDEEGKVNSSTGLHGLAASMGRKINGRFLVICLEDLRPSASGFIADDPHKKLDLIKPKLPNGMCPTGFLDFEMNMTNLDRENSICLTANGYGLRETLFYTLFSESLDGGIIKRNGVFALGNVTPKLSSC</sequence>
<evidence type="ECO:0000313" key="2">
    <source>
        <dbReference type="EMBL" id="EEF39049.1"/>
    </source>
</evidence>
<keyword evidence="1" id="KW-1133">Transmembrane helix</keyword>
<evidence type="ECO:0000256" key="1">
    <source>
        <dbReference type="SAM" id="Phobius"/>
    </source>
</evidence>
<gene>
    <name evidence="2" type="ORF">RCOM_0717940</name>
</gene>
<organism evidence="2 3">
    <name type="scientific">Ricinus communis</name>
    <name type="common">Castor bean</name>
    <dbReference type="NCBI Taxonomy" id="3988"/>
    <lineage>
        <taxon>Eukaryota</taxon>
        <taxon>Viridiplantae</taxon>
        <taxon>Streptophyta</taxon>
        <taxon>Embryophyta</taxon>
        <taxon>Tracheophyta</taxon>
        <taxon>Spermatophyta</taxon>
        <taxon>Magnoliopsida</taxon>
        <taxon>eudicotyledons</taxon>
        <taxon>Gunneridae</taxon>
        <taxon>Pentapetalae</taxon>
        <taxon>rosids</taxon>
        <taxon>fabids</taxon>
        <taxon>Malpighiales</taxon>
        <taxon>Euphorbiaceae</taxon>
        <taxon>Acalyphoideae</taxon>
        <taxon>Acalypheae</taxon>
        <taxon>Ricinus</taxon>
    </lineage>
</organism>
<dbReference type="eggNOG" id="ENOG502QS96">
    <property type="taxonomic scope" value="Eukaryota"/>
</dbReference>
<keyword evidence="1" id="KW-0472">Membrane</keyword>